<evidence type="ECO:0000313" key="1">
    <source>
        <dbReference type="EMBL" id="KAK8589954.1"/>
    </source>
</evidence>
<accession>A0ABR2G0A4</accession>
<dbReference type="Proteomes" id="UP001472677">
    <property type="component" value="Unassembled WGS sequence"/>
</dbReference>
<evidence type="ECO:0000313" key="2">
    <source>
        <dbReference type="Proteomes" id="UP001472677"/>
    </source>
</evidence>
<sequence>MKERKNKSPTTRSINHLRTTKSYYFPIRKTQSFFLSNSLQKSNAFFIILFGADPDQIIQTLHRKIKRGTVWVFVSEDGIILALVQSRSLS</sequence>
<protein>
    <submittedName>
        <fullName evidence="1">Uncharacterized protein</fullName>
    </submittedName>
</protein>
<gene>
    <name evidence="1" type="ORF">V6N12_024341</name>
</gene>
<comment type="caution">
    <text evidence="1">The sequence shown here is derived from an EMBL/GenBank/DDBJ whole genome shotgun (WGS) entry which is preliminary data.</text>
</comment>
<name>A0ABR2G0A4_9ROSI</name>
<organism evidence="1 2">
    <name type="scientific">Hibiscus sabdariffa</name>
    <name type="common">roselle</name>
    <dbReference type="NCBI Taxonomy" id="183260"/>
    <lineage>
        <taxon>Eukaryota</taxon>
        <taxon>Viridiplantae</taxon>
        <taxon>Streptophyta</taxon>
        <taxon>Embryophyta</taxon>
        <taxon>Tracheophyta</taxon>
        <taxon>Spermatophyta</taxon>
        <taxon>Magnoliopsida</taxon>
        <taxon>eudicotyledons</taxon>
        <taxon>Gunneridae</taxon>
        <taxon>Pentapetalae</taxon>
        <taxon>rosids</taxon>
        <taxon>malvids</taxon>
        <taxon>Malvales</taxon>
        <taxon>Malvaceae</taxon>
        <taxon>Malvoideae</taxon>
        <taxon>Hibiscus</taxon>
    </lineage>
</organism>
<proteinExistence type="predicted"/>
<reference evidence="1 2" key="1">
    <citation type="journal article" date="2024" name="G3 (Bethesda)">
        <title>Genome assembly of Hibiscus sabdariffa L. provides insights into metabolisms of medicinal natural products.</title>
        <authorList>
            <person name="Kim T."/>
        </authorList>
    </citation>
    <scope>NUCLEOTIDE SEQUENCE [LARGE SCALE GENOMIC DNA]</scope>
    <source>
        <strain evidence="1">TK-2024</strain>
        <tissue evidence="1">Old leaves</tissue>
    </source>
</reference>
<keyword evidence="2" id="KW-1185">Reference proteome</keyword>
<dbReference type="EMBL" id="JBBPBM010000004">
    <property type="protein sequence ID" value="KAK8589954.1"/>
    <property type="molecule type" value="Genomic_DNA"/>
</dbReference>